<comment type="caution">
    <text evidence="3">The sequence shown here is derived from an EMBL/GenBank/DDBJ whole genome shotgun (WGS) entry which is preliminary data.</text>
</comment>
<dbReference type="EMBL" id="MVFC01000020">
    <property type="protein sequence ID" value="OON76006.1"/>
    <property type="molecule type" value="Genomic_DNA"/>
</dbReference>
<organism evidence="3 4">
    <name type="scientific">Streptomyces tsukubensis</name>
    <dbReference type="NCBI Taxonomy" id="83656"/>
    <lineage>
        <taxon>Bacteria</taxon>
        <taxon>Bacillati</taxon>
        <taxon>Actinomycetota</taxon>
        <taxon>Actinomycetes</taxon>
        <taxon>Kitasatosporales</taxon>
        <taxon>Streptomycetaceae</taxon>
        <taxon>Streptomyces</taxon>
    </lineage>
</organism>
<keyword evidence="4" id="KW-1185">Reference proteome</keyword>
<sequence>MAEDAGPSVVRREDDGALDEALQRLHALGPEYRGRLSNHGPMVVEALVRGGDSASVHRWLDHYRCKLEDLPTAGDPVTDANWREALGRTGRFTDWTRYFEQRAAEHPWRSVLAEWWPRLLPGIAEGSTHPVIRTGHAVRTLLSDEATGAGAPTAPRLTELAHALGYWAARSRPLPRIASFPAPRSAASALAAVPLVREQEGSLPERFAQITALPSWPAPGTPPSLTHRASAGDPGVDRGSDTDTSGLNGPGLDTSGLNGPRPNSPGLNGSALNGSDAEALLKELVEAAVHRYLTHGHGEPVMLVHSATAPNAVLRVLPALPRELWPASLAAAWTASAAVTAAYTLSVAEARPAARVLERAGAPAPEEISARAAAHGNDHAIKFADTALDVGGPLARAAALRAVELAEPFF</sequence>
<evidence type="ECO:0000313" key="4">
    <source>
        <dbReference type="Proteomes" id="UP000190539"/>
    </source>
</evidence>
<name>A0A1V4A5A7_9ACTN</name>
<evidence type="ECO:0008006" key="5">
    <source>
        <dbReference type="Google" id="ProtNLM"/>
    </source>
</evidence>
<dbReference type="OrthoDB" id="6396144at2"/>
<dbReference type="InterPro" id="IPR025337">
    <property type="entry name" value="Questin_oxidase-like"/>
</dbReference>
<proteinExistence type="predicted"/>
<dbReference type="STRING" id="83656.B1H18_22040"/>
<gene>
    <name evidence="3" type="ORF">B1H18_22040</name>
</gene>
<dbReference type="Pfam" id="PF14027">
    <property type="entry name" value="Questin_oxidase"/>
    <property type="match status" value="1"/>
</dbReference>
<dbReference type="RefSeq" id="WP_077970257.1">
    <property type="nucleotide sequence ID" value="NZ_CP045178.1"/>
</dbReference>
<dbReference type="Proteomes" id="UP000190539">
    <property type="component" value="Unassembled WGS sequence"/>
</dbReference>
<feature type="region of interest" description="Disordered" evidence="2">
    <location>
        <begin position="213"/>
        <end position="272"/>
    </location>
</feature>
<accession>A0A1V4A5A7</accession>
<dbReference type="AlphaFoldDB" id="A0A1V4A5A7"/>
<evidence type="ECO:0000256" key="2">
    <source>
        <dbReference type="SAM" id="MobiDB-lite"/>
    </source>
</evidence>
<evidence type="ECO:0000256" key="1">
    <source>
        <dbReference type="ARBA" id="ARBA00023002"/>
    </source>
</evidence>
<evidence type="ECO:0000313" key="3">
    <source>
        <dbReference type="EMBL" id="OON76006.1"/>
    </source>
</evidence>
<reference evidence="3 4" key="1">
    <citation type="submission" date="2017-02" db="EMBL/GenBank/DDBJ databases">
        <title>Draft Genome Sequence of Streptomyces tsukubaensis F601, a Producer of the immunosuppressant tacrolimus FK506.</title>
        <authorList>
            <person name="Zong G."/>
            <person name="Zhong C."/>
            <person name="Fu J."/>
            <person name="Qin R."/>
            <person name="Cao G."/>
        </authorList>
    </citation>
    <scope>NUCLEOTIDE SEQUENCE [LARGE SCALE GENOMIC DNA]</scope>
    <source>
        <strain evidence="3 4">F601</strain>
    </source>
</reference>
<keyword evidence="1" id="KW-0560">Oxidoreductase</keyword>
<protein>
    <recommendedName>
        <fullName evidence="5">DUF4243 domain-containing protein</fullName>
    </recommendedName>
</protein>
<dbReference type="GO" id="GO:0016491">
    <property type="term" value="F:oxidoreductase activity"/>
    <property type="evidence" value="ECO:0007669"/>
    <property type="project" value="UniProtKB-KW"/>
</dbReference>